<dbReference type="Gene3D" id="2.40.100.20">
    <property type="match status" value="1"/>
</dbReference>
<feature type="domain" description="Cucumopine synthase C-terminal helical bundle" evidence="1">
    <location>
        <begin position="171"/>
        <end position="319"/>
    </location>
</feature>
<keyword evidence="3" id="KW-1185">Reference proteome</keyword>
<dbReference type="EMBL" id="JAQJZL010000016">
    <property type="protein sequence ID" value="KAJ6023124.1"/>
    <property type="molecule type" value="Genomic_DNA"/>
</dbReference>
<accession>A0AAD6N2R8</accession>
<gene>
    <name evidence="2" type="ORF">N7460_013519</name>
</gene>
<protein>
    <recommendedName>
        <fullName evidence="1">Cucumopine synthase C-terminal helical bundle domain-containing protein</fullName>
    </recommendedName>
</protein>
<reference evidence="2" key="2">
    <citation type="submission" date="2023-01" db="EMBL/GenBank/DDBJ databases">
        <authorList>
            <person name="Petersen C."/>
        </authorList>
    </citation>
    <scope>NUCLEOTIDE SEQUENCE</scope>
    <source>
        <strain evidence="2">IBT 15450</strain>
    </source>
</reference>
<comment type="caution">
    <text evidence="2">The sequence shown here is derived from an EMBL/GenBank/DDBJ whole genome shotgun (WGS) entry which is preliminary data.</text>
</comment>
<proteinExistence type="predicted"/>
<dbReference type="AlphaFoldDB" id="A0AAD6N2R8"/>
<dbReference type="Proteomes" id="UP001219568">
    <property type="component" value="Unassembled WGS sequence"/>
</dbReference>
<reference evidence="2" key="1">
    <citation type="journal article" date="2023" name="IMA Fungus">
        <title>Comparative genomic study of the Penicillium genus elucidates a diverse pangenome and 15 lateral gene transfer events.</title>
        <authorList>
            <person name="Petersen C."/>
            <person name="Sorensen T."/>
            <person name="Nielsen M.R."/>
            <person name="Sondergaard T.E."/>
            <person name="Sorensen J.L."/>
            <person name="Fitzpatrick D.A."/>
            <person name="Frisvad J.C."/>
            <person name="Nielsen K.L."/>
        </authorList>
    </citation>
    <scope>NUCLEOTIDE SEQUENCE</scope>
    <source>
        <strain evidence="2">IBT 15450</strain>
    </source>
</reference>
<sequence>MDQHNESQPLRELKIKWPKFDVTVTVRMNELNSALVDILWDTLPYRSLQTHALVTGDHLYHLVPAEPLLYTAPEHKIPDRTQEPDGTVFLSKFQHLAIKYGRVTEHHPAAPCGNVIPEDLEKLRWLGNQLWKCQLETKEPTEVILWDASTPEPGPQSLSLRLQRTGVTKEVKDVVREIHEEMDKSWSGVSDNIQAIHSGRASSNPGAKDSYFAAMVFANSEVRTLGYYIFDNILEIAASYPEFDLKHLVALYRKLVSTPAEFLGYVGTEFLRDSHRKINELITLNVETNTNQSDAREDLLAMVSVLAQYINLLNAQNLLMFPWKHTTEYPIPHN</sequence>
<dbReference type="InterPro" id="IPR040602">
    <property type="entry name" value="Cucumopine_C"/>
</dbReference>
<organism evidence="2 3">
    <name type="scientific">Penicillium canescens</name>
    <dbReference type="NCBI Taxonomy" id="5083"/>
    <lineage>
        <taxon>Eukaryota</taxon>
        <taxon>Fungi</taxon>
        <taxon>Dikarya</taxon>
        <taxon>Ascomycota</taxon>
        <taxon>Pezizomycotina</taxon>
        <taxon>Eurotiomycetes</taxon>
        <taxon>Eurotiomycetidae</taxon>
        <taxon>Eurotiales</taxon>
        <taxon>Aspergillaceae</taxon>
        <taxon>Penicillium</taxon>
    </lineage>
</organism>
<evidence type="ECO:0000313" key="3">
    <source>
        <dbReference type="Proteomes" id="UP001219568"/>
    </source>
</evidence>
<evidence type="ECO:0000259" key="1">
    <source>
        <dbReference type="Pfam" id="PF18631"/>
    </source>
</evidence>
<name>A0AAD6N2R8_PENCN</name>
<dbReference type="Pfam" id="PF18631">
    <property type="entry name" value="Cucumopine_C"/>
    <property type="match status" value="1"/>
</dbReference>
<evidence type="ECO:0000313" key="2">
    <source>
        <dbReference type="EMBL" id="KAJ6023124.1"/>
    </source>
</evidence>